<keyword evidence="3" id="KW-0804">Transcription</keyword>
<accession>A0A7W9KKB8</accession>
<dbReference type="Gene3D" id="1.10.10.60">
    <property type="entry name" value="Homeodomain-like"/>
    <property type="match status" value="1"/>
</dbReference>
<feature type="domain" description="HTH tetR-type" evidence="5">
    <location>
        <begin position="20"/>
        <end position="80"/>
    </location>
</feature>
<dbReference type="InterPro" id="IPR036271">
    <property type="entry name" value="Tet_transcr_reg_TetR-rel_C_sf"/>
</dbReference>
<dbReference type="RefSeq" id="WP_184865988.1">
    <property type="nucleotide sequence ID" value="NZ_JACHIR010000001.1"/>
</dbReference>
<dbReference type="SUPFAM" id="SSF46689">
    <property type="entry name" value="Homeodomain-like"/>
    <property type="match status" value="1"/>
</dbReference>
<evidence type="ECO:0000313" key="6">
    <source>
        <dbReference type="EMBL" id="MBB5894167.1"/>
    </source>
</evidence>
<dbReference type="SUPFAM" id="SSF48498">
    <property type="entry name" value="Tetracyclin repressor-like, C-terminal domain"/>
    <property type="match status" value="1"/>
</dbReference>
<dbReference type="GO" id="GO:0003700">
    <property type="term" value="F:DNA-binding transcription factor activity"/>
    <property type="evidence" value="ECO:0007669"/>
    <property type="project" value="TreeGrafter"/>
</dbReference>
<dbReference type="Gene3D" id="1.10.357.10">
    <property type="entry name" value="Tetracycline Repressor, domain 2"/>
    <property type="match status" value="1"/>
</dbReference>
<dbReference type="GO" id="GO:0000976">
    <property type="term" value="F:transcription cis-regulatory region binding"/>
    <property type="evidence" value="ECO:0007669"/>
    <property type="project" value="TreeGrafter"/>
</dbReference>
<dbReference type="AlphaFoldDB" id="A0A7W9KKB8"/>
<dbReference type="InterPro" id="IPR004111">
    <property type="entry name" value="Repressor_TetR_C"/>
</dbReference>
<dbReference type="PANTHER" id="PTHR30055">
    <property type="entry name" value="HTH-TYPE TRANSCRIPTIONAL REGULATOR RUTR"/>
    <property type="match status" value="1"/>
</dbReference>
<keyword evidence="1" id="KW-0805">Transcription regulation</keyword>
<comment type="caution">
    <text evidence="6">The sequence shown here is derived from an EMBL/GenBank/DDBJ whole genome shotgun (WGS) entry which is preliminary data.</text>
</comment>
<dbReference type="Pfam" id="PF02909">
    <property type="entry name" value="TetR_C_1"/>
    <property type="match status" value="1"/>
</dbReference>
<dbReference type="GO" id="GO:0045892">
    <property type="term" value="P:negative regulation of DNA-templated transcription"/>
    <property type="evidence" value="ECO:0007669"/>
    <property type="project" value="InterPro"/>
</dbReference>
<evidence type="ECO:0000256" key="3">
    <source>
        <dbReference type="ARBA" id="ARBA00023163"/>
    </source>
</evidence>
<reference evidence="6 7" key="1">
    <citation type="submission" date="2020-08" db="EMBL/GenBank/DDBJ databases">
        <title>Sequencing the genomes of 1000 actinobacteria strains.</title>
        <authorList>
            <person name="Klenk H.-P."/>
        </authorList>
    </citation>
    <scope>NUCLEOTIDE SEQUENCE [LARGE SCALE GENOMIC DNA]</scope>
    <source>
        <strain evidence="6 7">DSM 43851</strain>
    </source>
</reference>
<proteinExistence type="predicted"/>
<dbReference type="Proteomes" id="UP000585638">
    <property type="component" value="Unassembled WGS sequence"/>
</dbReference>
<sequence length="235" mass="25759">MPQRFTLVWTRLAEQRRRQSLSVEQIVAAAIRLADAEGTQALTMRRVATEAGTGTTSLYRYVTNKDELLELMVDAVQGEDEWPAAPSGDWRADLTVVANGMRVTMLRHPWLATELRSRPTLGPNALRQADFALAAAGGATSDITLASALLGAVANYVHGAVLAELSEREDVRSTGMSQDEWRSAVSPYVREVIIDSGNYPQVARRIFEAEDLSHDQQFAFGLECVLAGIEKSVAR</sequence>
<dbReference type="PROSITE" id="PS50977">
    <property type="entry name" value="HTH_TETR_2"/>
    <property type="match status" value="1"/>
</dbReference>
<name>A0A7W9KKB8_9PSEU</name>
<keyword evidence="7" id="KW-1185">Reference proteome</keyword>
<gene>
    <name evidence="6" type="ORF">BJ998_005363</name>
</gene>
<evidence type="ECO:0000259" key="5">
    <source>
        <dbReference type="PROSITE" id="PS50977"/>
    </source>
</evidence>
<evidence type="ECO:0000256" key="2">
    <source>
        <dbReference type="ARBA" id="ARBA00023125"/>
    </source>
</evidence>
<evidence type="ECO:0000256" key="1">
    <source>
        <dbReference type="ARBA" id="ARBA00023015"/>
    </source>
</evidence>
<keyword evidence="2 4" id="KW-0238">DNA-binding</keyword>
<dbReference type="InterPro" id="IPR050109">
    <property type="entry name" value="HTH-type_TetR-like_transc_reg"/>
</dbReference>
<organism evidence="6 7">
    <name type="scientific">Kutzneria kofuensis</name>
    <dbReference type="NCBI Taxonomy" id="103725"/>
    <lineage>
        <taxon>Bacteria</taxon>
        <taxon>Bacillati</taxon>
        <taxon>Actinomycetota</taxon>
        <taxon>Actinomycetes</taxon>
        <taxon>Pseudonocardiales</taxon>
        <taxon>Pseudonocardiaceae</taxon>
        <taxon>Kutzneria</taxon>
    </lineage>
</organism>
<evidence type="ECO:0000313" key="7">
    <source>
        <dbReference type="Proteomes" id="UP000585638"/>
    </source>
</evidence>
<dbReference type="InterPro" id="IPR009057">
    <property type="entry name" value="Homeodomain-like_sf"/>
</dbReference>
<evidence type="ECO:0000256" key="4">
    <source>
        <dbReference type="PROSITE-ProRule" id="PRU00335"/>
    </source>
</evidence>
<dbReference type="Pfam" id="PF00440">
    <property type="entry name" value="TetR_N"/>
    <property type="match status" value="1"/>
</dbReference>
<feature type="DNA-binding region" description="H-T-H motif" evidence="4">
    <location>
        <begin position="43"/>
        <end position="62"/>
    </location>
</feature>
<dbReference type="EMBL" id="JACHIR010000001">
    <property type="protein sequence ID" value="MBB5894167.1"/>
    <property type="molecule type" value="Genomic_DNA"/>
</dbReference>
<dbReference type="PANTHER" id="PTHR30055:SF151">
    <property type="entry name" value="TRANSCRIPTIONAL REGULATORY PROTEIN"/>
    <property type="match status" value="1"/>
</dbReference>
<protein>
    <submittedName>
        <fullName evidence="6">AcrR family transcriptional regulator</fullName>
    </submittedName>
</protein>
<dbReference type="PRINTS" id="PR00455">
    <property type="entry name" value="HTHTETR"/>
</dbReference>
<dbReference type="InterPro" id="IPR001647">
    <property type="entry name" value="HTH_TetR"/>
</dbReference>